<keyword evidence="1" id="KW-0812">Transmembrane</keyword>
<name>A0ABU6S1T6_9FABA</name>
<sequence>TSPIQFMFSASSCRLLVLLTMQQFFVFFATSKAPCFMVFIFRLTRLYSCKHTLMLIGLAILLIVVLLLVIVCFSGILSSPGGPRNKHSVRDRVPKLNTVLSLILLPRLSPFVGFLKI</sequence>
<organism evidence="2 3">
    <name type="scientific">Stylosanthes scabra</name>
    <dbReference type="NCBI Taxonomy" id="79078"/>
    <lineage>
        <taxon>Eukaryota</taxon>
        <taxon>Viridiplantae</taxon>
        <taxon>Streptophyta</taxon>
        <taxon>Embryophyta</taxon>
        <taxon>Tracheophyta</taxon>
        <taxon>Spermatophyta</taxon>
        <taxon>Magnoliopsida</taxon>
        <taxon>eudicotyledons</taxon>
        <taxon>Gunneridae</taxon>
        <taxon>Pentapetalae</taxon>
        <taxon>rosids</taxon>
        <taxon>fabids</taxon>
        <taxon>Fabales</taxon>
        <taxon>Fabaceae</taxon>
        <taxon>Papilionoideae</taxon>
        <taxon>50 kb inversion clade</taxon>
        <taxon>dalbergioids sensu lato</taxon>
        <taxon>Dalbergieae</taxon>
        <taxon>Pterocarpus clade</taxon>
        <taxon>Stylosanthes</taxon>
    </lineage>
</organism>
<dbReference type="EMBL" id="JASCZI010041025">
    <property type="protein sequence ID" value="MED6130099.1"/>
    <property type="molecule type" value="Genomic_DNA"/>
</dbReference>
<evidence type="ECO:0000256" key="1">
    <source>
        <dbReference type="SAM" id="Phobius"/>
    </source>
</evidence>
<evidence type="ECO:0000313" key="3">
    <source>
        <dbReference type="Proteomes" id="UP001341840"/>
    </source>
</evidence>
<feature type="non-terminal residue" evidence="2">
    <location>
        <position position="1"/>
    </location>
</feature>
<keyword evidence="1" id="KW-1133">Transmembrane helix</keyword>
<feature type="transmembrane region" description="Helical" evidence="1">
    <location>
        <begin position="53"/>
        <end position="76"/>
    </location>
</feature>
<feature type="transmembrane region" description="Helical" evidence="1">
    <location>
        <begin position="15"/>
        <end position="41"/>
    </location>
</feature>
<comment type="caution">
    <text evidence="2">The sequence shown here is derived from an EMBL/GenBank/DDBJ whole genome shotgun (WGS) entry which is preliminary data.</text>
</comment>
<gene>
    <name evidence="2" type="ORF">PIB30_114672</name>
</gene>
<keyword evidence="1" id="KW-0472">Membrane</keyword>
<accession>A0ABU6S1T6</accession>
<evidence type="ECO:0000313" key="2">
    <source>
        <dbReference type="EMBL" id="MED6130099.1"/>
    </source>
</evidence>
<reference evidence="2 3" key="1">
    <citation type="journal article" date="2023" name="Plants (Basel)">
        <title>Bridging the Gap: Combining Genomics and Transcriptomics Approaches to Understand Stylosanthes scabra, an Orphan Legume from the Brazilian Caatinga.</title>
        <authorList>
            <person name="Ferreira-Neto J.R.C."/>
            <person name="da Silva M.D."/>
            <person name="Binneck E."/>
            <person name="de Melo N.F."/>
            <person name="da Silva R.H."/>
            <person name="de Melo A.L.T.M."/>
            <person name="Pandolfi V."/>
            <person name="Bustamante F.O."/>
            <person name="Brasileiro-Vidal A.C."/>
            <person name="Benko-Iseppon A.M."/>
        </authorList>
    </citation>
    <scope>NUCLEOTIDE SEQUENCE [LARGE SCALE GENOMIC DNA]</scope>
    <source>
        <tissue evidence="2">Leaves</tissue>
    </source>
</reference>
<protein>
    <submittedName>
        <fullName evidence="2">Uncharacterized protein</fullName>
    </submittedName>
</protein>
<dbReference type="Proteomes" id="UP001341840">
    <property type="component" value="Unassembled WGS sequence"/>
</dbReference>
<proteinExistence type="predicted"/>
<keyword evidence="3" id="KW-1185">Reference proteome</keyword>